<name>A0A6J7J275_9ZZZZ</name>
<dbReference type="InterPro" id="IPR020613">
    <property type="entry name" value="Thiolase_CS"/>
</dbReference>
<dbReference type="PIRSF" id="PIRSF000429">
    <property type="entry name" value="Ac-CoA_Ac_transf"/>
    <property type="match status" value="1"/>
</dbReference>
<dbReference type="CDD" id="cd00751">
    <property type="entry name" value="thiolase"/>
    <property type="match status" value="1"/>
</dbReference>
<dbReference type="Pfam" id="PF02803">
    <property type="entry name" value="Thiolase_C"/>
    <property type="match status" value="1"/>
</dbReference>
<dbReference type="Gene3D" id="3.40.47.10">
    <property type="match status" value="1"/>
</dbReference>
<dbReference type="InterPro" id="IPR002155">
    <property type="entry name" value="Thiolase"/>
</dbReference>
<proteinExistence type="inferred from homology"/>
<dbReference type="PROSITE" id="PS00737">
    <property type="entry name" value="THIOLASE_2"/>
    <property type="match status" value="1"/>
</dbReference>
<evidence type="ECO:0000259" key="6">
    <source>
        <dbReference type="Pfam" id="PF00108"/>
    </source>
</evidence>
<dbReference type="InterPro" id="IPR050215">
    <property type="entry name" value="Thiolase-like_sf_Thiolase"/>
</dbReference>
<keyword evidence="4" id="KW-0012">Acyltransferase</keyword>
<evidence type="ECO:0000256" key="5">
    <source>
        <dbReference type="ARBA" id="ARBA00024073"/>
    </source>
</evidence>
<dbReference type="EC" id="2.3.1.16" evidence="5"/>
<dbReference type="Pfam" id="PF00108">
    <property type="entry name" value="Thiolase_N"/>
    <property type="match status" value="1"/>
</dbReference>
<dbReference type="PANTHER" id="PTHR43853:SF21">
    <property type="entry name" value="STEROID 3-KETOACYL-COA THIOLASE"/>
    <property type="match status" value="1"/>
</dbReference>
<dbReference type="NCBIfam" id="TIGR01930">
    <property type="entry name" value="AcCoA-C-Actrans"/>
    <property type="match status" value="1"/>
</dbReference>
<dbReference type="GO" id="GO:0010124">
    <property type="term" value="P:phenylacetate catabolic process"/>
    <property type="evidence" value="ECO:0007669"/>
    <property type="project" value="TreeGrafter"/>
</dbReference>
<dbReference type="PANTHER" id="PTHR43853">
    <property type="entry name" value="3-KETOACYL-COA THIOLASE, PEROXISOMAL"/>
    <property type="match status" value="1"/>
</dbReference>
<dbReference type="GO" id="GO:0003988">
    <property type="term" value="F:acetyl-CoA C-acyltransferase activity"/>
    <property type="evidence" value="ECO:0007669"/>
    <property type="project" value="UniProtKB-EC"/>
</dbReference>
<dbReference type="InterPro" id="IPR020616">
    <property type="entry name" value="Thiolase_N"/>
</dbReference>
<keyword evidence="3" id="KW-0808">Transferase</keyword>
<dbReference type="PROSITE" id="PS00098">
    <property type="entry name" value="THIOLASE_1"/>
    <property type="match status" value="1"/>
</dbReference>
<comment type="similarity">
    <text evidence="2">Belongs to the thiolase-like superfamily. Thiolase family.</text>
</comment>
<evidence type="ECO:0000256" key="3">
    <source>
        <dbReference type="ARBA" id="ARBA00022679"/>
    </source>
</evidence>
<dbReference type="FunFam" id="3.40.47.10:FF:000010">
    <property type="entry name" value="Acetyl-CoA acetyltransferase (Thiolase)"/>
    <property type="match status" value="1"/>
</dbReference>
<evidence type="ECO:0000259" key="7">
    <source>
        <dbReference type="Pfam" id="PF02803"/>
    </source>
</evidence>
<accession>A0A6J7J275</accession>
<sequence>MTKRERDAVIVAASRSAVTRASKGAFASTRPDDLAASVCAQLLSDCGHPPVDEVIVGCGYPWGEQGYNVARAIALLAGLPVSTPGATVSRLCASSLQALRMAHHAIAMGECESVLVAGVESFSRVGRDRHLAEPNPRLAADADLGIDYYLPMVETAERVARDYGVSREEMDRFAQRSQERALSAYQSGFFGHEIVPLANADGTVIDRDEGPRANSTLEKLSQLEPVVGGRVTAGNACPLNDGAVALLVMSPEAAAAHGARPRARILGSSVAGVSPELMGIGPIPAVNMLLSRLGVAIADIDLVEVNEAFAAQVIPSVRGFGMDSDDPRLNARGGAIAIGHPFGMTGGRLVTTLINGLEHDDKEVGLVTLCVGGGQGQAMLIERIRS</sequence>
<dbReference type="GO" id="GO:0006635">
    <property type="term" value="P:fatty acid beta-oxidation"/>
    <property type="evidence" value="ECO:0007669"/>
    <property type="project" value="TreeGrafter"/>
</dbReference>
<evidence type="ECO:0000256" key="1">
    <source>
        <dbReference type="ARBA" id="ARBA00005189"/>
    </source>
</evidence>
<dbReference type="InterPro" id="IPR020615">
    <property type="entry name" value="Thiolase_acyl_enz_int_AS"/>
</dbReference>
<protein>
    <recommendedName>
        <fullName evidence="5">acetyl-CoA C-acyltransferase</fullName>
        <ecNumber evidence="5">2.3.1.16</ecNumber>
    </recommendedName>
</protein>
<dbReference type="SUPFAM" id="SSF53901">
    <property type="entry name" value="Thiolase-like"/>
    <property type="match status" value="2"/>
</dbReference>
<organism evidence="8">
    <name type="scientific">freshwater metagenome</name>
    <dbReference type="NCBI Taxonomy" id="449393"/>
    <lineage>
        <taxon>unclassified sequences</taxon>
        <taxon>metagenomes</taxon>
        <taxon>ecological metagenomes</taxon>
    </lineage>
</organism>
<dbReference type="PROSITE" id="PS00099">
    <property type="entry name" value="THIOLASE_3"/>
    <property type="match status" value="1"/>
</dbReference>
<dbReference type="InterPro" id="IPR016039">
    <property type="entry name" value="Thiolase-like"/>
</dbReference>
<evidence type="ECO:0000256" key="2">
    <source>
        <dbReference type="ARBA" id="ARBA00010982"/>
    </source>
</evidence>
<comment type="pathway">
    <text evidence="1">Lipid metabolism.</text>
</comment>
<dbReference type="AlphaFoldDB" id="A0A6J7J275"/>
<reference evidence="8" key="1">
    <citation type="submission" date="2020-05" db="EMBL/GenBank/DDBJ databases">
        <authorList>
            <person name="Chiriac C."/>
            <person name="Salcher M."/>
            <person name="Ghai R."/>
            <person name="Kavagutti S V."/>
        </authorList>
    </citation>
    <scope>NUCLEOTIDE SEQUENCE</scope>
</reference>
<feature type="domain" description="Thiolase N-terminal" evidence="6">
    <location>
        <begin position="9"/>
        <end position="250"/>
    </location>
</feature>
<dbReference type="GO" id="GO:0005737">
    <property type="term" value="C:cytoplasm"/>
    <property type="evidence" value="ECO:0007669"/>
    <property type="project" value="UniProtKB-ARBA"/>
</dbReference>
<evidence type="ECO:0000313" key="8">
    <source>
        <dbReference type="EMBL" id="CAB4937226.1"/>
    </source>
</evidence>
<dbReference type="InterPro" id="IPR020610">
    <property type="entry name" value="Thiolase_AS"/>
</dbReference>
<dbReference type="EMBL" id="CAFBNF010000046">
    <property type="protein sequence ID" value="CAB4937226.1"/>
    <property type="molecule type" value="Genomic_DNA"/>
</dbReference>
<gene>
    <name evidence="8" type="ORF">UFOPK3773_00614</name>
</gene>
<feature type="domain" description="Thiolase C-terminal" evidence="7">
    <location>
        <begin position="260"/>
        <end position="383"/>
    </location>
</feature>
<dbReference type="InterPro" id="IPR020617">
    <property type="entry name" value="Thiolase_C"/>
</dbReference>
<evidence type="ECO:0000256" key="4">
    <source>
        <dbReference type="ARBA" id="ARBA00023315"/>
    </source>
</evidence>